<organism evidence="1 2">
    <name type="scientific">Haloactinomyces albus</name>
    <dbReference type="NCBI Taxonomy" id="1352928"/>
    <lineage>
        <taxon>Bacteria</taxon>
        <taxon>Bacillati</taxon>
        <taxon>Actinomycetota</taxon>
        <taxon>Actinomycetes</taxon>
        <taxon>Actinopolysporales</taxon>
        <taxon>Actinopolysporaceae</taxon>
        <taxon>Haloactinomyces</taxon>
    </lineage>
</organism>
<dbReference type="RefSeq" id="WP_310270835.1">
    <property type="nucleotide sequence ID" value="NZ_JAVDXW010000001.1"/>
</dbReference>
<gene>
    <name evidence="1" type="ORF">JOF55_001232</name>
</gene>
<dbReference type="Proteomes" id="UP001180845">
    <property type="component" value="Unassembled WGS sequence"/>
</dbReference>
<dbReference type="EMBL" id="JAVDXW010000001">
    <property type="protein sequence ID" value="MDR7301051.1"/>
    <property type="molecule type" value="Genomic_DNA"/>
</dbReference>
<proteinExistence type="predicted"/>
<dbReference type="AlphaFoldDB" id="A0AAE3ZCA1"/>
<evidence type="ECO:0000313" key="1">
    <source>
        <dbReference type="EMBL" id="MDR7301051.1"/>
    </source>
</evidence>
<protein>
    <submittedName>
        <fullName evidence="1">Uncharacterized protein</fullName>
    </submittedName>
</protein>
<sequence length="73" mass="8260">MPDQPWTTVDCRDWADRDRNLGLGRIRRGITLRTPSGETALFDLPQARALRAALDEAITDLHIECTPATERRS</sequence>
<name>A0AAE3ZCA1_9ACTN</name>
<reference evidence="1" key="1">
    <citation type="submission" date="2023-07" db="EMBL/GenBank/DDBJ databases">
        <title>Sequencing the genomes of 1000 actinobacteria strains.</title>
        <authorList>
            <person name="Klenk H.-P."/>
        </authorList>
    </citation>
    <scope>NUCLEOTIDE SEQUENCE</scope>
    <source>
        <strain evidence="1">DSM 45977</strain>
    </source>
</reference>
<accession>A0AAE3ZCA1</accession>
<keyword evidence="2" id="KW-1185">Reference proteome</keyword>
<comment type="caution">
    <text evidence="1">The sequence shown here is derived from an EMBL/GenBank/DDBJ whole genome shotgun (WGS) entry which is preliminary data.</text>
</comment>
<evidence type="ECO:0000313" key="2">
    <source>
        <dbReference type="Proteomes" id="UP001180845"/>
    </source>
</evidence>